<dbReference type="STRING" id="1527.SAMN04489757_11257"/>
<reference evidence="1 2" key="1">
    <citation type="submission" date="2016-10" db="EMBL/GenBank/DDBJ databases">
        <authorList>
            <person name="de Groot N.N."/>
        </authorList>
    </citation>
    <scope>NUCLEOTIDE SEQUENCE [LARGE SCALE GENOMIC DNA]</scope>
    <source>
        <strain evidence="1 2">DSM 1283</strain>
    </source>
</reference>
<dbReference type="Proteomes" id="UP000198806">
    <property type="component" value="Unassembled WGS sequence"/>
</dbReference>
<evidence type="ECO:0000313" key="1">
    <source>
        <dbReference type="EMBL" id="SFO19119.1"/>
    </source>
</evidence>
<gene>
    <name evidence="1" type="ORF">SAMN04489757_11257</name>
</gene>
<dbReference type="AlphaFoldDB" id="A0A1I5F668"/>
<organism evidence="1 2">
    <name type="scientific">Anaerocolumna aminovalerica</name>
    <dbReference type="NCBI Taxonomy" id="1527"/>
    <lineage>
        <taxon>Bacteria</taxon>
        <taxon>Bacillati</taxon>
        <taxon>Bacillota</taxon>
        <taxon>Clostridia</taxon>
        <taxon>Lachnospirales</taxon>
        <taxon>Lachnospiraceae</taxon>
        <taxon>Anaerocolumna</taxon>
    </lineage>
</organism>
<dbReference type="RefSeq" id="WP_091686142.1">
    <property type="nucleotide sequence ID" value="NZ_BAABFM010000014.1"/>
</dbReference>
<keyword evidence="2" id="KW-1185">Reference proteome</keyword>
<evidence type="ECO:0000313" key="2">
    <source>
        <dbReference type="Proteomes" id="UP000198806"/>
    </source>
</evidence>
<dbReference type="EMBL" id="FOWD01000012">
    <property type="protein sequence ID" value="SFO19119.1"/>
    <property type="molecule type" value="Genomic_DNA"/>
</dbReference>
<proteinExistence type="predicted"/>
<name>A0A1I5F668_9FIRM</name>
<protein>
    <submittedName>
        <fullName evidence="1">Uncharacterized protein</fullName>
    </submittedName>
</protein>
<accession>A0A1I5F668</accession>
<sequence>MINYIAVSIGDNIYAGEYVNLSKGNSEEEIHIKQSNGSNIELCIPVTGLNYIITMDGKKYEEQTKIKEVLNRLLETN</sequence>